<evidence type="ECO:0000313" key="2">
    <source>
        <dbReference type="Proteomes" id="UP000299102"/>
    </source>
</evidence>
<dbReference type="Proteomes" id="UP000299102">
    <property type="component" value="Unassembled WGS sequence"/>
</dbReference>
<name>A0A4C1XC93_EUMVA</name>
<organism evidence="1 2">
    <name type="scientific">Eumeta variegata</name>
    <name type="common">Bagworm moth</name>
    <name type="synonym">Eumeta japonica</name>
    <dbReference type="NCBI Taxonomy" id="151549"/>
    <lineage>
        <taxon>Eukaryota</taxon>
        <taxon>Metazoa</taxon>
        <taxon>Ecdysozoa</taxon>
        <taxon>Arthropoda</taxon>
        <taxon>Hexapoda</taxon>
        <taxon>Insecta</taxon>
        <taxon>Pterygota</taxon>
        <taxon>Neoptera</taxon>
        <taxon>Endopterygota</taxon>
        <taxon>Lepidoptera</taxon>
        <taxon>Glossata</taxon>
        <taxon>Ditrysia</taxon>
        <taxon>Tineoidea</taxon>
        <taxon>Psychidae</taxon>
        <taxon>Oiketicinae</taxon>
        <taxon>Eumeta</taxon>
    </lineage>
</organism>
<proteinExistence type="predicted"/>
<dbReference type="EMBL" id="BGZK01000790">
    <property type="protein sequence ID" value="GBP60562.1"/>
    <property type="molecule type" value="Genomic_DNA"/>
</dbReference>
<accession>A0A4C1XC93</accession>
<evidence type="ECO:0000313" key="1">
    <source>
        <dbReference type="EMBL" id="GBP60562.1"/>
    </source>
</evidence>
<sequence length="94" mass="11078">MRMRRVRLFFSDLALLQSEAQLDTLVPLTNRMIGEGRFFMRPPRSAREATYVKECIFSQDFLGLVRVRVNQQNSCYFPSELKGEPTFYLKRPPD</sequence>
<dbReference type="AlphaFoldDB" id="A0A4C1XC93"/>
<keyword evidence="2" id="KW-1185">Reference proteome</keyword>
<comment type="caution">
    <text evidence="1">The sequence shown here is derived from an EMBL/GenBank/DDBJ whole genome shotgun (WGS) entry which is preliminary data.</text>
</comment>
<protein>
    <submittedName>
        <fullName evidence="1">Uncharacterized protein</fullName>
    </submittedName>
</protein>
<gene>
    <name evidence="1" type="ORF">EVAR_97817_1</name>
</gene>
<reference evidence="1 2" key="1">
    <citation type="journal article" date="2019" name="Commun. Biol.">
        <title>The bagworm genome reveals a unique fibroin gene that provides high tensile strength.</title>
        <authorList>
            <person name="Kono N."/>
            <person name="Nakamura H."/>
            <person name="Ohtoshi R."/>
            <person name="Tomita M."/>
            <person name="Numata K."/>
            <person name="Arakawa K."/>
        </authorList>
    </citation>
    <scope>NUCLEOTIDE SEQUENCE [LARGE SCALE GENOMIC DNA]</scope>
</reference>